<reference evidence="3" key="1">
    <citation type="submission" date="2017-02" db="UniProtKB">
        <authorList>
            <consortium name="WormBaseParasite"/>
        </authorList>
    </citation>
    <scope>IDENTIFICATION</scope>
</reference>
<dbReference type="Proteomes" id="UP000267096">
    <property type="component" value="Unassembled WGS sequence"/>
</dbReference>
<sequence length="379" mass="43891">MRIKCKELLSTDQSLQKRRIALDEERKKLLTGFHYDERDIHLDDLCHDQEALSIVDLRTKVEQSVWTYLTKVFEHVSNSRTNGPDESLCKKLSIKDAPQRKMIDFFNERFVTMMPERNAKRIYRKMAKRLQKNKKTPRVMLLRFDDDNADVCCVYYSNVDDYNQEPLQSHTPFREILNTNGGFWTFMRYPFSRKFNYIVQMFSAGINEEMHERDYMTSPGAWDCMPSPGAYPPNCLSATPTCVIDYCNVAEYSQPRHAQQALTSSQRALQSSLPCVDRISPCTTSSVLSTTPTPINETATDIRMESINVYAFRTVHIREIFKGIETNEKQDEIFAFAGNYEVHAKTGQKRETREIEDAESLSGLFNTCSVSTFDDTTRI</sequence>
<name>A0A0M3K5C4_ANISI</name>
<evidence type="ECO:0000313" key="3">
    <source>
        <dbReference type="WBParaSite" id="ASIM_0001616501-mRNA-1"/>
    </source>
</evidence>
<proteinExistence type="predicted"/>
<dbReference type="WBParaSite" id="ASIM_0001616501-mRNA-1">
    <property type="protein sequence ID" value="ASIM_0001616501-mRNA-1"/>
    <property type="gene ID" value="ASIM_0001616501"/>
</dbReference>
<keyword evidence="2" id="KW-1185">Reference proteome</keyword>
<gene>
    <name evidence="1" type="ORF">ASIM_LOCUS15572</name>
</gene>
<reference evidence="1 2" key="2">
    <citation type="submission" date="2018-11" db="EMBL/GenBank/DDBJ databases">
        <authorList>
            <consortium name="Pathogen Informatics"/>
        </authorList>
    </citation>
    <scope>NUCLEOTIDE SEQUENCE [LARGE SCALE GENOMIC DNA]</scope>
</reference>
<accession>A0A0M3K5C4</accession>
<evidence type="ECO:0000313" key="1">
    <source>
        <dbReference type="EMBL" id="VDK55532.1"/>
    </source>
</evidence>
<evidence type="ECO:0000313" key="2">
    <source>
        <dbReference type="Proteomes" id="UP000267096"/>
    </source>
</evidence>
<dbReference type="OrthoDB" id="10453467at2759"/>
<dbReference type="AlphaFoldDB" id="A0A0M3K5C4"/>
<protein>
    <submittedName>
        <fullName evidence="3">UAS domain-containing protein</fullName>
    </submittedName>
</protein>
<dbReference type="EMBL" id="UYRR01032414">
    <property type="protein sequence ID" value="VDK55532.1"/>
    <property type="molecule type" value="Genomic_DNA"/>
</dbReference>
<organism evidence="3">
    <name type="scientific">Anisakis simplex</name>
    <name type="common">Herring worm</name>
    <dbReference type="NCBI Taxonomy" id="6269"/>
    <lineage>
        <taxon>Eukaryota</taxon>
        <taxon>Metazoa</taxon>
        <taxon>Ecdysozoa</taxon>
        <taxon>Nematoda</taxon>
        <taxon>Chromadorea</taxon>
        <taxon>Rhabditida</taxon>
        <taxon>Spirurina</taxon>
        <taxon>Ascaridomorpha</taxon>
        <taxon>Ascaridoidea</taxon>
        <taxon>Anisakidae</taxon>
        <taxon>Anisakis</taxon>
        <taxon>Anisakis simplex complex</taxon>
    </lineage>
</organism>